<protein>
    <recommendedName>
        <fullName evidence="4">BamA/TamA family outer membrane protein</fullName>
    </recommendedName>
</protein>
<evidence type="ECO:0008006" key="4">
    <source>
        <dbReference type="Google" id="ProtNLM"/>
    </source>
</evidence>
<accession>A0A5N1J4W3</accession>
<comment type="caution">
    <text evidence="2">The sequence shown here is derived from an EMBL/GenBank/DDBJ whole genome shotgun (WGS) entry which is preliminary data.</text>
</comment>
<evidence type="ECO:0000313" key="3">
    <source>
        <dbReference type="Proteomes" id="UP000326570"/>
    </source>
</evidence>
<gene>
    <name evidence="2" type="ORF">F0P94_05290</name>
</gene>
<evidence type="ECO:0000313" key="2">
    <source>
        <dbReference type="EMBL" id="KAA9340844.1"/>
    </source>
</evidence>
<name>A0A5N1J4W3_9BACT</name>
<dbReference type="EMBL" id="VTWT01000002">
    <property type="protein sequence ID" value="KAA9340844.1"/>
    <property type="molecule type" value="Genomic_DNA"/>
</dbReference>
<reference evidence="2 3" key="1">
    <citation type="submission" date="2019-09" db="EMBL/GenBank/DDBJ databases">
        <title>Genome sequence of Adhaeribacter sp. M2.</title>
        <authorList>
            <person name="Srinivasan S."/>
        </authorList>
    </citation>
    <scope>NUCLEOTIDE SEQUENCE [LARGE SCALE GENOMIC DNA]</scope>
    <source>
        <strain evidence="2 3">M2</strain>
    </source>
</reference>
<evidence type="ECO:0000256" key="1">
    <source>
        <dbReference type="SAM" id="SignalP"/>
    </source>
</evidence>
<sequence>MPLFSWLSRLLLLACFLSWPVAAYAQAPYKPKPENVVPDTIKKKEPDRLLKGLQEYSKRRSLPAKAVKALFSFNRKQQQDTGLDPELINYTFAEHDYKIVRNIEIKTLDPFGYSLDDSTRGPKNIFAKAGNHIHIKTHRGRVRNKLLFRQGEQLEPQAIVESERLLRQTPHIQDARIRVNELTSTADSVDIIVSTKDIFSISGSGAYNAPKTMGVIALNDLNFLGLGHQIRNRVWLGIDDLPQSWQYRGGYTVENIYRTYITADANYFNDYINEILGFSLNRQFYATTTKYAGGTAVNWFRVRSFLTDSTQDLQFNTKDFWLARSYKLKSYNLGFENPGRLIVGARILNINYTALPAETKYLNTTLYLGSVGYSYRKYYKDRYLFGFGRTEDVPAGNLMTLTLGYEYATTRIRQYLGVRSSFGKYRQRFGYLYGSAEFGSFINQGNWEQGVVNTEVLYFTRLYNLNGWLIRNFFWNRMTYGLRRDPGEFVQINNYEGIRGFRPGSLRGQSKFTINLESNLFTPISFIGFKLAGILFTDIGWIAPPGKESPFSQKPYYGIGAGIRFRNEYIGLGNIQLLIAYYPRIPAEESFNNLRLYESSRRYYEFQDFYYSQPTVAPFR</sequence>
<feature type="chain" id="PRO_5024955125" description="BamA/TamA family outer membrane protein" evidence="1">
    <location>
        <begin position="26"/>
        <end position="620"/>
    </location>
</feature>
<dbReference type="AlphaFoldDB" id="A0A5N1J4W3"/>
<keyword evidence="1" id="KW-0732">Signal</keyword>
<feature type="signal peptide" evidence="1">
    <location>
        <begin position="1"/>
        <end position="25"/>
    </location>
</feature>
<keyword evidence="3" id="KW-1185">Reference proteome</keyword>
<dbReference type="Proteomes" id="UP000326570">
    <property type="component" value="Unassembled WGS sequence"/>
</dbReference>
<proteinExistence type="predicted"/>
<organism evidence="2 3">
    <name type="scientific">Adhaeribacter soli</name>
    <dbReference type="NCBI Taxonomy" id="2607655"/>
    <lineage>
        <taxon>Bacteria</taxon>
        <taxon>Pseudomonadati</taxon>
        <taxon>Bacteroidota</taxon>
        <taxon>Cytophagia</taxon>
        <taxon>Cytophagales</taxon>
        <taxon>Hymenobacteraceae</taxon>
        <taxon>Adhaeribacter</taxon>
    </lineage>
</organism>